<dbReference type="Pfam" id="PF00001">
    <property type="entry name" value="7tm_1"/>
    <property type="match status" value="1"/>
</dbReference>
<feature type="transmembrane region" description="Helical" evidence="6">
    <location>
        <begin position="243"/>
        <end position="263"/>
    </location>
</feature>
<name>A0A913ZZL0_PATMI</name>
<evidence type="ECO:0000256" key="3">
    <source>
        <dbReference type="ARBA" id="ARBA00022692"/>
    </source>
</evidence>
<evidence type="ECO:0000256" key="5">
    <source>
        <dbReference type="ARBA" id="ARBA00023136"/>
    </source>
</evidence>
<comment type="subcellular location">
    <subcellularLocation>
        <location evidence="1">Cell membrane</location>
        <topology evidence="1">Multi-pass membrane protein</topology>
    </subcellularLocation>
</comment>
<dbReference type="GeneID" id="119728648"/>
<evidence type="ECO:0000256" key="4">
    <source>
        <dbReference type="ARBA" id="ARBA00022989"/>
    </source>
</evidence>
<feature type="transmembrane region" description="Helical" evidence="6">
    <location>
        <begin position="12"/>
        <end position="32"/>
    </location>
</feature>
<feature type="transmembrane region" description="Helical" evidence="6">
    <location>
        <begin position="70"/>
        <end position="93"/>
    </location>
</feature>
<proteinExistence type="predicted"/>
<dbReference type="PROSITE" id="PS50262">
    <property type="entry name" value="G_PROTEIN_RECEP_F1_2"/>
    <property type="match status" value="1"/>
</dbReference>
<evidence type="ECO:0000256" key="1">
    <source>
        <dbReference type="ARBA" id="ARBA00004651"/>
    </source>
</evidence>
<accession>A0A913ZZL0</accession>
<keyword evidence="2" id="KW-1003">Cell membrane</keyword>
<dbReference type="SUPFAM" id="SSF81321">
    <property type="entry name" value="Family A G protein-coupled receptor-like"/>
    <property type="match status" value="1"/>
</dbReference>
<keyword evidence="3 6" id="KW-0812">Transmembrane</keyword>
<sequence length="298" mass="33595">MVENVILGLKYAVSVCSTLAILGNLLMIAALVWTTKLRIKYFQLVFNMALADMFFAAFSTAFPWTEYHIIYSLFMTGYVVSVLMSLAIGVNRYLAFSLSSPSRYDSLFTGRRLLILILLIWCLSILLNLLPIVTASEGVTIWIYGLLRPLTVFISWLVLAVLYGVLFYKVRKNTRASVVPRPSTDTNFDNSPTDTLHTQIRWLLATFIVIPVASFVFWMPYSVVRITAFVDPNHFFAHNLDVAYWFSGSLYCIAAAINPLIYWGRLNGLGQGVYTRLEGDGELDPEIENAQPAINTLI</sequence>
<keyword evidence="9" id="KW-1185">Reference proteome</keyword>
<dbReference type="InterPro" id="IPR017452">
    <property type="entry name" value="GPCR_Rhodpsn_7TM"/>
</dbReference>
<dbReference type="AlphaFoldDB" id="A0A913ZZL0"/>
<reference evidence="8" key="1">
    <citation type="submission" date="2022-11" db="UniProtKB">
        <authorList>
            <consortium name="EnsemblMetazoa"/>
        </authorList>
    </citation>
    <scope>IDENTIFICATION</scope>
</reference>
<dbReference type="GO" id="GO:0004930">
    <property type="term" value="F:G protein-coupled receptor activity"/>
    <property type="evidence" value="ECO:0007669"/>
    <property type="project" value="InterPro"/>
</dbReference>
<feature type="transmembrane region" description="Helical" evidence="6">
    <location>
        <begin position="141"/>
        <end position="168"/>
    </location>
</feature>
<evidence type="ECO:0000256" key="6">
    <source>
        <dbReference type="SAM" id="Phobius"/>
    </source>
</evidence>
<dbReference type="InterPro" id="IPR000276">
    <property type="entry name" value="GPCR_Rhodpsn"/>
</dbReference>
<dbReference type="RefSeq" id="XP_038056887.1">
    <property type="nucleotide sequence ID" value="XM_038200959.1"/>
</dbReference>
<dbReference type="CDD" id="cd00637">
    <property type="entry name" value="7tm_classA_rhodopsin-like"/>
    <property type="match status" value="1"/>
</dbReference>
<dbReference type="OrthoDB" id="10368457at2759"/>
<organism evidence="8 9">
    <name type="scientific">Patiria miniata</name>
    <name type="common">Bat star</name>
    <name type="synonym">Asterina miniata</name>
    <dbReference type="NCBI Taxonomy" id="46514"/>
    <lineage>
        <taxon>Eukaryota</taxon>
        <taxon>Metazoa</taxon>
        <taxon>Echinodermata</taxon>
        <taxon>Eleutherozoa</taxon>
        <taxon>Asterozoa</taxon>
        <taxon>Asteroidea</taxon>
        <taxon>Valvatacea</taxon>
        <taxon>Valvatida</taxon>
        <taxon>Asterinidae</taxon>
        <taxon>Patiria</taxon>
    </lineage>
</organism>
<dbReference type="GO" id="GO:0005886">
    <property type="term" value="C:plasma membrane"/>
    <property type="evidence" value="ECO:0007669"/>
    <property type="project" value="UniProtKB-SubCell"/>
</dbReference>
<feature type="transmembrane region" description="Helical" evidence="6">
    <location>
        <begin position="44"/>
        <end position="64"/>
    </location>
</feature>
<keyword evidence="5 6" id="KW-0472">Membrane</keyword>
<evidence type="ECO:0000313" key="8">
    <source>
        <dbReference type="EnsemblMetazoa" id="XP_038056889.1"/>
    </source>
</evidence>
<dbReference type="OMA" id="RITQTRW"/>
<feature type="domain" description="G-protein coupled receptors family 1 profile" evidence="7">
    <location>
        <begin position="23"/>
        <end position="262"/>
    </location>
</feature>
<dbReference type="EnsemblMetazoa" id="XM_038200961.1">
    <property type="protein sequence ID" value="XP_038056889.1"/>
    <property type="gene ID" value="LOC119728648"/>
</dbReference>
<evidence type="ECO:0000256" key="2">
    <source>
        <dbReference type="ARBA" id="ARBA00022475"/>
    </source>
</evidence>
<dbReference type="EnsemblMetazoa" id="XM_038200959.1">
    <property type="protein sequence ID" value="XP_038056887.1"/>
    <property type="gene ID" value="LOC119728648"/>
</dbReference>
<dbReference type="PRINTS" id="PR00237">
    <property type="entry name" value="GPCRRHODOPSN"/>
</dbReference>
<evidence type="ECO:0000259" key="7">
    <source>
        <dbReference type="PROSITE" id="PS50262"/>
    </source>
</evidence>
<dbReference type="Gene3D" id="1.20.1070.10">
    <property type="entry name" value="Rhodopsin 7-helix transmembrane proteins"/>
    <property type="match status" value="1"/>
</dbReference>
<feature type="transmembrane region" description="Helical" evidence="6">
    <location>
        <begin position="202"/>
        <end position="223"/>
    </location>
</feature>
<evidence type="ECO:0000313" key="9">
    <source>
        <dbReference type="Proteomes" id="UP000887568"/>
    </source>
</evidence>
<protein>
    <recommendedName>
        <fullName evidence="7">G-protein coupled receptors family 1 profile domain-containing protein</fullName>
    </recommendedName>
</protein>
<feature type="transmembrane region" description="Helical" evidence="6">
    <location>
        <begin position="113"/>
        <end position="135"/>
    </location>
</feature>
<dbReference type="PANTHER" id="PTHR22750">
    <property type="entry name" value="G-PROTEIN COUPLED RECEPTOR"/>
    <property type="match status" value="1"/>
</dbReference>
<dbReference type="Proteomes" id="UP000887568">
    <property type="component" value="Unplaced"/>
</dbReference>
<dbReference type="RefSeq" id="XP_038056889.1">
    <property type="nucleotide sequence ID" value="XM_038200961.1"/>
</dbReference>
<keyword evidence="4 6" id="KW-1133">Transmembrane helix</keyword>